<name>A0A8H7YDG9_AJECA</name>
<dbReference type="EMBL" id="JAEVHI010000005">
    <property type="protein sequence ID" value="KAG5290394.1"/>
    <property type="molecule type" value="Genomic_DNA"/>
</dbReference>
<dbReference type="Proteomes" id="UP000670092">
    <property type="component" value="Unassembled WGS sequence"/>
</dbReference>
<evidence type="ECO:0000313" key="2">
    <source>
        <dbReference type="Proteomes" id="UP000670092"/>
    </source>
</evidence>
<evidence type="ECO:0000313" key="1">
    <source>
        <dbReference type="EMBL" id="KAG5290394.1"/>
    </source>
</evidence>
<accession>A0A8H7YDG9</accession>
<gene>
    <name evidence="1" type="ORF">I7I52_07399</name>
</gene>
<protein>
    <submittedName>
        <fullName evidence="1">MRC1-like domain-containing protein</fullName>
    </submittedName>
</protein>
<sequence>MRLRLQLLQLLRRIVRNVNIGIAAHLPLRRWKRGFQRANPWMWLPKITEVELTCRMMMTTLIFHPWQKYSLHPFGILTHKLIPLVWSGDNRKRPPLLQHPKYPIKQHDPFVSVSPANWSLRVKRTTPILIWKSSLLLLKPVASLCLRIFRRVITSHPPHC</sequence>
<reference evidence="1 2" key="1">
    <citation type="submission" date="2021-01" db="EMBL/GenBank/DDBJ databases">
        <title>Chromosome-level genome assembly of a human fungal pathogen reveals clustering of transcriptionally co-regulated genes.</title>
        <authorList>
            <person name="Voorhies M."/>
            <person name="Cohen S."/>
            <person name="Shea T.P."/>
            <person name="Petrus S."/>
            <person name="Munoz J.F."/>
            <person name="Poplawski S."/>
            <person name="Goldman W.E."/>
            <person name="Michael T."/>
            <person name="Cuomo C.A."/>
            <person name="Sil A."/>
            <person name="Beyhan S."/>
        </authorList>
    </citation>
    <scope>NUCLEOTIDE SEQUENCE [LARGE SCALE GENOMIC DNA]</scope>
    <source>
        <strain evidence="1 2">G184AR</strain>
    </source>
</reference>
<dbReference type="AlphaFoldDB" id="A0A8H7YDG9"/>
<proteinExistence type="predicted"/>
<comment type="caution">
    <text evidence="1">The sequence shown here is derived from an EMBL/GenBank/DDBJ whole genome shotgun (WGS) entry which is preliminary data.</text>
</comment>
<dbReference type="VEuPathDB" id="FungiDB:I7I52_07399"/>
<organism evidence="1 2">
    <name type="scientific">Ajellomyces capsulatus</name>
    <name type="common">Darling's disease fungus</name>
    <name type="synonym">Histoplasma capsulatum</name>
    <dbReference type="NCBI Taxonomy" id="5037"/>
    <lineage>
        <taxon>Eukaryota</taxon>
        <taxon>Fungi</taxon>
        <taxon>Dikarya</taxon>
        <taxon>Ascomycota</taxon>
        <taxon>Pezizomycotina</taxon>
        <taxon>Eurotiomycetes</taxon>
        <taxon>Eurotiomycetidae</taxon>
        <taxon>Onygenales</taxon>
        <taxon>Ajellomycetaceae</taxon>
        <taxon>Histoplasma</taxon>
    </lineage>
</organism>